<dbReference type="SUPFAM" id="SSF54862">
    <property type="entry name" value="4Fe-4S ferredoxins"/>
    <property type="match status" value="1"/>
</dbReference>
<dbReference type="RefSeq" id="WP_002944518.1">
    <property type="nucleotide sequence ID" value="NZ_CAURIV010000002.1"/>
</dbReference>
<evidence type="ECO:0000256" key="1">
    <source>
        <dbReference type="ARBA" id="ARBA00022448"/>
    </source>
</evidence>
<dbReference type="Pfam" id="PF12801">
    <property type="entry name" value="Fer4_5"/>
    <property type="match status" value="2"/>
</dbReference>
<name>A0A6G5QKS2_CAMRE</name>
<dbReference type="PANTHER" id="PTHR30176:SF3">
    <property type="entry name" value="FERREDOXIN-TYPE PROTEIN NAPH"/>
    <property type="match status" value="1"/>
</dbReference>
<keyword evidence="8" id="KW-1133">Transmembrane helix</keyword>
<dbReference type="InterPro" id="IPR011886">
    <property type="entry name" value="NapH_MauN"/>
</dbReference>
<dbReference type="AlphaFoldDB" id="A0A6G5QKS2"/>
<feature type="domain" description="4Fe-4S ferredoxin-type" evidence="9">
    <location>
        <begin position="198"/>
        <end position="228"/>
    </location>
</feature>
<feature type="domain" description="4Fe-4S ferredoxin-type" evidence="9">
    <location>
        <begin position="229"/>
        <end position="258"/>
    </location>
</feature>
<evidence type="ECO:0000256" key="7">
    <source>
        <dbReference type="ARBA" id="ARBA00023014"/>
    </source>
</evidence>
<feature type="transmembrane region" description="Helical" evidence="8">
    <location>
        <begin position="49"/>
        <end position="77"/>
    </location>
</feature>
<evidence type="ECO:0000256" key="4">
    <source>
        <dbReference type="ARBA" id="ARBA00022737"/>
    </source>
</evidence>
<evidence type="ECO:0000259" key="9">
    <source>
        <dbReference type="PROSITE" id="PS51379"/>
    </source>
</evidence>
<dbReference type="PROSITE" id="PS51379">
    <property type="entry name" value="4FE4S_FER_2"/>
    <property type="match status" value="2"/>
</dbReference>
<dbReference type="GO" id="GO:0016491">
    <property type="term" value="F:oxidoreductase activity"/>
    <property type="evidence" value="ECO:0007669"/>
    <property type="project" value="UniProtKB-KW"/>
</dbReference>
<feature type="transmembrane region" description="Helical" evidence="8">
    <location>
        <begin position="12"/>
        <end position="29"/>
    </location>
</feature>
<dbReference type="GO" id="GO:0005886">
    <property type="term" value="C:plasma membrane"/>
    <property type="evidence" value="ECO:0007669"/>
    <property type="project" value="TreeGrafter"/>
</dbReference>
<dbReference type="GO" id="GO:0051539">
    <property type="term" value="F:4 iron, 4 sulfur cluster binding"/>
    <property type="evidence" value="ECO:0007669"/>
    <property type="project" value="UniProtKB-KW"/>
</dbReference>
<dbReference type="PANTHER" id="PTHR30176">
    <property type="entry name" value="FERREDOXIN-TYPE PROTEIN NAPH"/>
    <property type="match status" value="1"/>
</dbReference>
<dbReference type="InterPro" id="IPR017896">
    <property type="entry name" value="4Fe4S_Fe-S-bd"/>
</dbReference>
<reference evidence="10 11" key="1">
    <citation type="submission" date="2016-07" db="EMBL/GenBank/DDBJ databases">
        <title>Comparative genomics of the Campylobacter concisus group.</title>
        <authorList>
            <person name="Miller W.G."/>
            <person name="Yee E."/>
            <person name="Chapman M.H."/>
            <person name="Huynh S."/>
            <person name="Bono J.L."/>
            <person name="On S.L.W."/>
            <person name="StLeger J."/>
            <person name="Foster G."/>
            <person name="Parker C.T."/>
        </authorList>
    </citation>
    <scope>NUCLEOTIDE SEQUENCE [LARGE SCALE GENOMIC DNA]</scope>
    <source>
        <strain evidence="10 11">ATCC 33238</strain>
    </source>
</reference>
<keyword evidence="5" id="KW-0249">Electron transport</keyword>
<evidence type="ECO:0000256" key="8">
    <source>
        <dbReference type="SAM" id="Phobius"/>
    </source>
</evidence>
<accession>A0A6G5QKS2</accession>
<evidence type="ECO:0000256" key="6">
    <source>
        <dbReference type="ARBA" id="ARBA00023004"/>
    </source>
</evidence>
<keyword evidence="7" id="KW-0411">Iron-sulfur</keyword>
<keyword evidence="2" id="KW-0004">4Fe-4S</keyword>
<organism evidence="10 11">
    <name type="scientific">Campylobacter rectus</name>
    <name type="common">Wolinella recta</name>
    <dbReference type="NCBI Taxonomy" id="203"/>
    <lineage>
        <taxon>Bacteria</taxon>
        <taxon>Pseudomonadati</taxon>
        <taxon>Campylobacterota</taxon>
        <taxon>Epsilonproteobacteria</taxon>
        <taxon>Campylobacterales</taxon>
        <taxon>Campylobacteraceae</taxon>
        <taxon>Campylobacter</taxon>
    </lineage>
</organism>
<evidence type="ECO:0000313" key="11">
    <source>
        <dbReference type="Proteomes" id="UP000502377"/>
    </source>
</evidence>
<dbReference type="InterPro" id="IPR017900">
    <property type="entry name" value="4Fe4S_Fe_S_CS"/>
</dbReference>
<feature type="transmembrane region" description="Helical" evidence="8">
    <location>
        <begin position="151"/>
        <end position="173"/>
    </location>
</feature>
<dbReference type="GO" id="GO:0046872">
    <property type="term" value="F:metal ion binding"/>
    <property type="evidence" value="ECO:0007669"/>
    <property type="project" value="UniProtKB-KW"/>
</dbReference>
<evidence type="ECO:0000313" key="10">
    <source>
        <dbReference type="EMBL" id="QCD46323.1"/>
    </source>
</evidence>
<gene>
    <name evidence="10" type="primary">napH</name>
    <name evidence="10" type="ORF">CRECT_0635</name>
</gene>
<dbReference type="Pfam" id="PF13237">
    <property type="entry name" value="Fer4_10"/>
    <property type="match status" value="1"/>
</dbReference>
<evidence type="ECO:0000256" key="2">
    <source>
        <dbReference type="ARBA" id="ARBA00022485"/>
    </source>
</evidence>
<dbReference type="NCBIfam" id="TIGR02163">
    <property type="entry name" value="napH"/>
    <property type="match status" value="1"/>
</dbReference>
<dbReference type="PROSITE" id="PS00198">
    <property type="entry name" value="4FE4S_FER_1"/>
    <property type="match status" value="1"/>
</dbReference>
<dbReference type="NCBIfam" id="NF007013">
    <property type="entry name" value="PRK09477.1"/>
    <property type="match status" value="1"/>
</dbReference>
<keyword evidence="4" id="KW-0677">Repeat</keyword>
<sequence>MKFLILRRISQILILGLFFASNYYGVKILQGNLSSSLLFGVLPLSDPFAVLQLFLASFSIASGALLGAGIVFAFYAIIAPRAFCGWVCPVNIITETAHWIRVKLGYDKDKKFVNFTRSTRYYVLGFTLLVSLVTSAPAFEGVSYIGIIQRGVIYGGTLWLFVAFGVFAIDAFIGDRLICSRLCPLGAFYALAGKFAFIRVKHDVSSCTNCLKCKLVCPENQVLGIIGKQSGFITSSECISCGRCIDVCDDNALKFNIRNLLKEKNQ</sequence>
<dbReference type="Gene3D" id="3.30.70.20">
    <property type="match status" value="1"/>
</dbReference>
<keyword evidence="8" id="KW-0472">Membrane</keyword>
<dbReference type="KEGG" id="crx:CRECT_0635"/>
<keyword evidence="10" id="KW-0560">Oxidoreductase</keyword>
<keyword evidence="1" id="KW-0813">Transport</keyword>
<dbReference type="EC" id="1.7.99.4" evidence="10"/>
<keyword evidence="6" id="KW-0408">Iron</keyword>
<protein>
    <submittedName>
        <fullName evidence="10">Menaquinol dehydrogenase NapGH, membrane component NapH</fullName>
        <ecNumber evidence="10">1.7.99.4</ecNumber>
    </submittedName>
</protein>
<keyword evidence="8" id="KW-0812">Transmembrane</keyword>
<evidence type="ECO:0000256" key="5">
    <source>
        <dbReference type="ARBA" id="ARBA00022982"/>
    </source>
</evidence>
<feature type="transmembrane region" description="Helical" evidence="8">
    <location>
        <begin position="121"/>
        <end position="139"/>
    </location>
</feature>
<dbReference type="EMBL" id="CP012543">
    <property type="protein sequence ID" value="QCD46323.1"/>
    <property type="molecule type" value="Genomic_DNA"/>
</dbReference>
<keyword evidence="3" id="KW-0479">Metal-binding</keyword>
<dbReference type="Proteomes" id="UP000502377">
    <property type="component" value="Chromosome"/>
</dbReference>
<proteinExistence type="predicted"/>
<evidence type="ECO:0000256" key="3">
    <source>
        <dbReference type="ARBA" id="ARBA00022723"/>
    </source>
</evidence>
<dbReference type="InterPro" id="IPR051684">
    <property type="entry name" value="Electron_Trans/Redox"/>
</dbReference>